<evidence type="ECO:0000256" key="1">
    <source>
        <dbReference type="SAM" id="MobiDB-lite"/>
    </source>
</evidence>
<organism evidence="2 3">
    <name type="scientific">Myotis davidii</name>
    <name type="common">David's myotis</name>
    <dbReference type="NCBI Taxonomy" id="225400"/>
    <lineage>
        <taxon>Eukaryota</taxon>
        <taxon>Metazoa</taxon>
        <taxon>Chordata</taxon>
        <taxon>Craniata</taxon>
        <taxon>Vertebrata</taxon>
        <taxon>Euteleostomi</taxon>
        <taxon>Mammalia</taxon>
        <taxon>Eutheria</taxon>
        <taxon>Laurasiatheria</taxon>
        <taxon>Chiroptera</taxon>
        <taxon>Yangochiroptera</taxon>
        <taxon>Vespertilionidae</taxon>
        <taxon>Myotis</taxon>
    </lineage>
</organism>
<evidence type="ECO:0000313" key="3">
    <source>
        <dbReference type="Proteomes" id="UP000010556"/>
    </source>
</evidence>
<proteinExistence type="predicted"/>
<gene>
    <name evidence="2" type="ORF">MDA_GLEAN10008494</name>
</gene>
<dbReference type="EMBL" id="KB102035">
    <property type="protein sequence ID" value="ELK35862.1"/>
    <property type="molecule type" value="Genomic_DNA"/>
</dbReference>
<dbReference type="Proteomes" id="UP000010556">
    <property type="component" value="Unassembled WGS sequence"/>
</dbReference>
<keyword evidence="3" id="KW-1185">Reference proteome</keyword>
<protein>
    <submittedName>
        <fullName evidence="2">Uncharacterized protein</fullName>
    </submittedName>
</protein>
<feature type="region of interest" description="Disordered" evidence="1">
    <location>
        <begin position="1"/>
        <end position="46"/>
    </location>
</feature>
<feature type="compositionally biased region" description="Basic and acidic residues" evidence="1">
    <location>
        <begin position="1"/>
        <end position="10"/>
    </location>
</feature>
<accession>L5MC07</accession>
<reference evidence="3" key="1">
    <citation type="journal article" date="2013" name="Science">
        <title>Comparative analysis of bat genomes provides insight into the evolution of flight and immunity.</title>
        <authorList>
            <person name="Zhang G."/>
            <person name="Cowled C."/>
            <person name="Shi Z."/>
            <person name="Huang Z."/>
            <person name="Bishop-Lilly K.A."/>
            <person name="Fang X."/>
            <person name="Wynne J.W."/>
            <person name="Xiong Z."/>
            <person name="Baker M.L."/>
            <person name="Zhao W."/>
            <person name="Tachedjian M."/>
            <person name="Zhu Y."/>
            <person name="Zhou P."/>
            <person name="Jiang X."/>
            <person name="Ng J."/>
            <person name="Yang L."/>
            <person name="Wu L."/>
            <person name="Xiao J."/>
            <person name="Feng Y."/>
            <person name="Chen Y."/>
            <person name="Sun X."/>
            <person name="Zhang Y."/>
            <person name="Marsh G.A."/>
            <person name="Crameri G."/>
            <person name="Broder C.C."/>
            <person name="Frey K.G."/>
            <person name="Wang L.F."/>
            <person name="Wang J."/>
        </authorList>
    </citation>
    <scope>NUCLEOTIDE SEQUENCE [LARGE SCALE GENOMIC DNA]</scope>
</reference>
<sequence>MDARREEKRPLAPHRPPETAGSEAAHAAGPRRSHPGSRKETAGQLLILQNHSKVSSLLKPSPTASGKAIPVLPPQYASVMHLDLTLHPSAAISFNVRTMSKSLPENSEDPEVFVE</sequence>
<dbReference type="AlphaFoldDB" id="L5MC07"/>
<name>L5MC07_MYODS</name>
<evidence type="ECO:0000313" key="2">
    <source>
        <dbReference type="EMBL" id="ELK35862.1"/>
    </source>
</evidence>